<evidence type="ECO:0000313" key="2">
    <source>
        <dbReference type="Proteomes" id="UP000217790"/>
    </source>
</evidence>
<gene>
    <name evidence="1" type="ORF">ARMGADRAFT_428994</name>
</gene>
<name>A0A2H3D3H5_ARMGA</name>
<keyword evidence="2" id="KW-1185">Reference proteome</keyword>
<evidence type="ECO:0000313" key="1">
    <source>
        <dbReference type="EMBL" id="PBK88294.1"/>
    </source>
</evidence>
<dbReference type="OrthoDB" id="3038707at2759"/>
<dbReference type="STRING" id="47427.A0A2H3D3H5"/>
<dbReference type="EMBL" id="KZ293673">
    <property type="protein sequence ID" value="PBK88294.1"/>
    <property type="molecule type" value="Genomic_DNA"/>
</dbReference>
<accession>A0A2H3D3H5</accession>
<organism evidence="1 2">
    <name type="scientific">Armillaria gallica</name>
    <name type="common">Bulbous honey fungus</name>
    <name type="synonym">Armillaria bulbosa</name>
    <dbReference type="NCBI Taxonomy" id="47427"/>
    <lineage>
        <taxon>Eukaryota</taxon>
        <taxon>Fungi</taxon>
        <taxon>Dikarya</taxon>
        <taxon>Basidiomycota</taxon>
        <taxon>Agaricomycotina</taxon>
        <taxon>Agaricomycetes</taxon>
        <taxon>Agaricomycetidae</taxon>
        <taxon>Agaricales</taxon>
        <taxon>Marasmiineae</taxon>
        <taxon>Physalacriaceae</taxon>
        <taxon>Armillaria</taxon>
    </lineage>
</organism>
<proteinExistence type="predicted"/>
<reference evidence="2" key="1">
    <citation type="journal article" date="2017" name="Nat. Ecol. Evol.">
        <title>Genome expansion and lineage-specific genetic innovations in the forest pathogenic fungi Armillaria.</title>
        <authorList>
            <person name="Sipos G."/>
            <person name="Prasanna A.N."/>
            <person name="Walter M.C."/>
            <person name="O'Connor E."/>
            <person name="Balint B."/>
            <person name="Krizsan K."/>
            <person name="Kiss B."/>
            <person name="Hess J."/>
            <person name="Varga T."/>
            <person name="Slot J."/>
            <person name="Riley R."/>
            <person name="Boka B."/>
            <person name="Rigling D."/>
            <person name="Barry K."/>
            <person name="Lee J."/>
            <person name="Mihaltcheva S."/>
            <person name="LaButti K."/>
            <person name="Lipzen A."/>
            <person name="Waldron R."/>
            <person name="Moloney N.M."/>
            <person name="Sperisen C."/>
            <person name="Kredics L."/>
            <person name="Vagvoelgyi C."/>
            <person name="Patrignani A."/>
            <person name="Fitzpatrick D."/>
            <person name="Nagy I."/>
            <person name="Doyle S."/>
            <person name="Anderson J.B."/>
            <person name="Grigoriev I.V."/>
            <person name="Gueldener U."/>
            <person name="Muensterkoetter M."/>
            <person name="Nagy L.G."/>
        </authorList>
    </citation>
    <scope>NUCLEOTIDE SEQUENCE [LARGE SCALE GENOMIC DNA]</scope>
    <source>
        <strain evidence="2">Ar21-2</strain>
    </source>
</reference>
<sequence length="536" mass="60941">MSSATLKSLPNEYRSTFLEPLKQQIQHIAPLVPSPDVERELELYYRACILLRPDYFLDNQFPNCDHMADRCQNEQLKMTLFSLSGSLKALAAFLGILQGPQSSSLTLHSAVWNRLVNRAFYTLHHSGNSVLELELALMKIIARPSSKGESGEVTTIDKLTDEMREYILDCLPHYWPLSITTESTATGSFTLDLRIILALIFQMEQRLCKSVHASNQKQLIETSLTIIECTGILVHNLLEEDLDITQVLDKLYFLLSSKAFVVISPDLQPLAHKIFIILDKYHSCMKPISPDIWFYSVAYQCYLHIPAGGDERSEKDVMPCALECLISSSLNLPPASSMDDSKCCETPLHLEHYPVQPQHYPHFSSDSLSQVMLLLIKEHNESVLYEWVPHPTMQYVWPECLLRLVQWVSGDEFCQWDFLKRVLAIVVIKKLQMMFKVTGSLPEYDYGVHREVNQLPWLLDIYSPGLSSNGVPNPLEYSQIAKHPRFQKFLGLRIKTPLPPPPPPQASLPQEDVALACIEDQHGGTSLRSQEILSHD</sequence>
<dbReference type="AlphaFoldDB" id="A0A2H3D3H5"/>
<dbReference type="InParanoid" id="A0A2H3D3H5"/>
<protein>
    <submittedName>
        <fullName evidence="1">Uncharacterized protein</fullName>
    </submittedName>
</protein>
<dbReference type="Proteomes" id="UP000217790">
    <property type="component" value="Unassembled WGS sequence"/>
</dbReference>